<dbReference type="AlphaFoldDB" id="A0A444J293"/>
<dbReference type="UniPathway" id="UPA00068">
    <property type="reaction ID" value="UER00106"/>
</dbReference>
<proteinExistence type="inferred from homology"/>
<evidence type="ECO:0000256" key="2">
    <source>
        <dbReference type="ARBA" id="ARBA00011475"/>
    </source>
</evidence>
<sequence>MPGLAASLKEDGFDDLAQAIMTTDTVPKTSSATVEINGVAVNLLGVAKGSGMIMPDMATMLCFVVTDAQISFAALNKIVKTGVEQSFNLITVDGDTSTNDTVLVMANGAAKNSWIDEENQESLGVFTEALHKIFKDLALQIVSDGEGTTKVVTVRVIGARNKEEAMNGARTIANSALVKTAFFGEDANWGRIIAALGRSGCHFQPDRVSIAFDDTVMVENGLGLGKEAEEKASQVLQQKEFTVTVDLRDGNESVEVFTTDLTCDYVNINADYRS</sequence>
<feature type="chain" id="PRO_5023472076" description="Arginine biosynthesis bifunctional protein ArgJ alpha chain" evidence="8">
    <location>
        <begin position="1"/>
        <end position="58"/>
    </location>
</feature>
<evidence type="ECO:0000313" key="10">
    <source>
        <dbReference type="Proteomes" id="UP000287853"/>
    </source>
</evidence>
<dbReference type="EC" id="2.3.1.1" evidence="8"/>
<dbReference type="GO" id="GO:0005737">
    <property type="term" value="C:cytoplasm"/>
    <property type="evidence" value="ECO:0007669"/>
    <property type="project" value="UniProtKB-SubCell"/>
</dbReference>
<dbReference type="GO" id="GO:0006592">
    <property type="term" value="P:ornithine biosynthetic process"/>
    <property type="evidence" value="ECO:0007669"/>
    <property type="project" value="TreeGrafter"/>
</dbReference>
<keyword evidence="7 8" id="KW-0012">Acyltransferase</keyword>
<comment type="caution">
    <text evidence="9">The sequence shown here is derived from an EMBL/GenBank/DDBJ whole genome shotgun (WGS) entry which is preliminary data.</text>
</comment>
<feature type="binding site" evidence="8">
    <location>
        <position position="274"/>
    </location>
    <ligand>
        <name>substrate</name>
    </ligand>
</feature>
<evidence type="ECO:0000256" key="8">
    <source>
        <dbReference type="HAMAP-Rule" id="MF_01106"/>
    </source>
</evidence>
<dbReference type="GO" id="GO:0004358">
    <property type="term" value="F:L-glutamate N-acetyltransferase activity, acting on acetyl-L-ornithine as donor"/>
    <property type="evidence" value="ECO:0007669"/>
    <property type="project" value="UniProtKB-UniRule"/>
</dbReference>
<keyword evidence="3 8" id="KW-0055">Arginine biosynthesis</keyword>
<feature type="chain" id="PRO_5023472075" description="Arginine biosynthesis bifunctional protein ArgJ beta chain" evidence="8">
    <location>
        <begin position="59"/>
        <end position="274"/>
    </location>
</feature>
<comment type="catalytic activity">
    <reaction evidence="8">
        <text>L-glutamate + acetyl-CoA = N-acetyl-L-glutamate + CoA + H(+)</text>
        <dbReference type="Rhea" id="RHEA:24292"/>
        <dbReference type="ChEBI" id="CHEBI:15378"/>
        <dbReference type="ChEBI" id="CHEBI:29985"/>
        <dbReference type="ChEBI" id="CHEBI:44337"/>
        <dbReference type="ChEBI" id="CHEBI:57287"/>
        <dbReference type="ChEBI" id="CHEBI:57288"/>
        <dbReference type="EC" id="2.3.1.1"/>
    </reaction>
</comment>
<feature type="binding site" evidence="8">
    <location>
        <position position="269"/>
    </location>
    <ligand>
        <name>substrate</name>
    </ligand>
</feature>
<comment type="pathway">
    <text evidence="8">Amino-acid biosynthesis; L-arginine biosynthesis; N(2)-acetyl-L-ornithine from L-glutamate: step 1/4.</text>
</comment>
<dbReference type="NCBIfam" id="NF003802">
    <property type="entry name" value="PRK05388.1"/>
    <property type="match status" value="1"/>
</dbReference>
<feature type="binding site" evidence="8">
    <location>
        <position position="146"/>
    </location>
    <ligand>
        <name>substrate</name>
    </ligand>
</feature>
<dbReference type="InterPro" id="IPR016117">
    <property type="entry name" value="ArgJ-like_dom_sf"/>
</dbReference>
<evidence type="ECO:0000256" key="6">
    <source>
        <dbReference type="ARBA" id="ARBA00022813"/>
    </source>
</evidence>
<dbReference type="Proteomes" id="UP000287853">
    <property type="component" value="Unassembled WGS sequence"/>
</dbReference>
<dbReference type="InterPro" id="IPR042195">
    <property type="entry name" value="ArgJ_beta_C"/>
</dbReference>
<gene>
    <name evidence="8" type="primary">argJ</name>
    <name evidence="9" type="ORF">H206_01949</name>
</gene>
<dbReference type="NCBIfam" id="TIGR00120">
    <property type="entry name" value="ArgJ"/>
    <property type="match status" value="1"/>
</dbReference>
<evidence type="ECO:0000256" key="3">
    <source>
        <dbReference type="ARBA" id="ARBA00022571"/>
    </source>
</evidence>
<comment type="caution">
    <text evidence="8">Lacks conserved residue(s) required for the propagation of feature annotation.</text>
</comment>
<organism evidence="9 10">
    <name type="scientific">Candidatus Electrothrix aarhusensis</name>
    <dbReference type="NCBI Taxonomy" id="1859131"/>
    <lineage>
        <taxon>Bacteria</taxon>
        <taxon>Pseudomonadati</taxon>
        <taxon>Thermodesulfobacteriota</taxon>
        <taxon>Desulfobulbia</taxon>
        <taxon>Desulfobulbales</taxon>
        <taxon>Desulfobulbaceae</taxon>
        <taxon>Candidatus Electrothrix</taxon>
    </lineage>
</organism>
<dbReference type="InterPro" id="IPR002813">
    <property type="entry name" value="Arg_biosynth_ArgJ"/>
</dbReference>
<dbReference type="EC" id="2.3.1.35" evidence="8"/>
<dbReference type="Gene3D" id="3.60.70.12">
    <property type="entry name" value="L-amino peptidase D-ALA esterase/amidase"/>
    <property type="match status" value="1"/>
</dbReference>
<dbReference type="GO" id="GO:0004042">
    <property type="term" value="F:L-glutamate N-acetyltransferase activity"/>
    <property type="evidence" value="ECO:0007669"/>
    <property type="project" value="UniProtKB-UniRule"/>
</dbReference>
<keyword evidence="8" id="KW-0963">Cytoplasm</keyword>
<evidence type="ECO:0000313" key="9">
    <source>
        <dbReference type="EMBL" id="RWX47287.1"/>
    </source>
</evidence>
<dbReference type="Pfam" id="PF01960">
    <property type="entry name" value="ArgJ"/>
    <property type="match status" value="1"/>
</dbReference>
<name>A0A444J293_9BACT</name>
<accession>A0A444J293</accession>
<reference evidence="9 10" key="1">
    <citation type="submission" date="2017-01" db="EMBL/GenBank/DDBJ databases">
        <title>The cable genome- insights into the physiology and evolution of filamentous bacteria capable of sulfide oxidation via long distance electron transfer.</title>
        <authorList>
            <person name="Schreiber L."/>
            <person name="Bjerg J.T."/>
            <person name="Boggild A."/>
            <person name="Van De Vossenberg J."/>
            <person name="Meysman F."/>
            <person name="Nielsen L.P."/>
            <person name="Schramm A."/>
            <person name="Kjeldsen K.U."/>
        </authorList>
    </citation>
    <scope>NUCLEOTIDE SEQUENCE [LARGE SCALE GENOMIC DNA]</scope>
    <source>
        <strain evidence="9">MCF</strain>
    </source>
</reference>
<keyword evidence="5 8" id="KW-0808">Transferase</keyword>
<comment type="function">
    <text evidence="8">Catalyzes two activities which are involved in the cyclic version of arginine biosynthesis: the synthesis of N-acetylglutamate from glutamate and acetyl-CoA as the acetyl donor, and of ornithine by transacetylation between N(2)-acetylornithine and glutamate.</text>
</comment>
<dbReference type="PANTHER" id="PTHR23100">
    <property type="entry name" value="ARGININE BIOSYNTHESIS BIFUNCTIONAL PROTEIN ARGJ"/>
    <property type="match status" value="1"/>
</dbReference>
<dbReference type="PANTHER" id="PTHR23100:SF0">
    <property type="entry name" value="ARGININE BIOSYNTHESIS BIFUNCTIONAL PROTEIN ARGJ, MITOCHONDRIAL"/>
    <property type="match status" value="1"/>
</dbReference>
<dbReference type="GO" id="GO:0006526">
    <property type="term" value="P:L-arginine biosynthetic process"/>
    <property type="evidence" value="ECO:0007669"/>
    <property type="project" value="UniProtKB-UniRule"/>
</dbReference>
<keyword evidence="8" id="KW-0511">Multifunctional enzyme</keyword>
<feature type="active site" description="Nucleophile" evidence="8">
    <location>
        <position position="59"/>
    </location>
</feature>
<dbReference type="HAMAP" id="MF_01106">
    <property type="entry name" value="ArgJ"/>
    <property type="match status" value="1"/>
</dbReference>
<protein>
    <recommendedName>
        <fullName evidence="8">Arginine biosynthesis bifunctional protein ArgJ</fullName>
    </recommendedName>
    <domain>
        <recommendedName>
            <fullName evidence="8">Glutamate N-acetyltransferase</fullName>
            <ecNumber evidence="8">2.3.1.35</ecNumber>
        </recommendedName>
        <alternativeName>
            <fullName evidence="8">Ornithine acetyltransferase</fullName>
            <shortName evidence="8">OATase</shortName>
        </alternativeName>
        <alternativeName>
            <fullName evidence="8">Ornithine transacetylase</fullName>
        </alternativeName>
    </domain>
    <domain>
        <recommendedName>
            <fullName evidence="8">Amino-acid acetyltransferase</fullName>
            <ecNumber evidence="8">2.3.1.1</ecNumber>
        </recommendedName>
        <alternativeName>
            <fullName evidence="8">N-acetylglutamate synthase</fullName>
            <shortName evidence="8">AGSase</shortName>
        </alternativeName>
    </domain>
    <component>
        <recommendedName>
            <fullName evidence="8">Arginine biosynthesis bifunctional protein ArgJ alpha chain</fullName>
        </recommendedName>
    </component>
    <component>
        <recommendedName>
            <fullName evidence="8">Arginine biosynthesis bifunctional protein ArgJ beta chain</fullName>
        </recommendedName>
    </component>
</protein>
<feature type="binding site" evidence="8">
    <location>
        <position position="22"/>
    </location>
    <ligand>
        <name>substrate</name>
    </ligand>
</feature>
<keyword evidence="6 8" id="KW-0068">Autocatalytic cleavage</keyword>
<evidence type="ECO:0000256" key="5">
    <source>
        <dbReference type="ARBA" id="ARBA00022679"/>
    </source>
</evidence>
<evidence type="ECO:0000256" key="1">
    <source>
        <dbReference type="ARBA" id="ARBA00006774"/>
    </source>
</evidence>
<evidence type="ECO:0000256" key="4">
    <source>
        <dbReference type="ARBA" id="ARBA00022605"/>
    </source>
</evidence>
<comment type="catalytic activity">
    <reaction evidence="8">
        <text>N(2)-acetyl-L-ornithine + L-glutamate = N-acetyl-L-glutamate + L-ornithine</text>
        <dbReference type="Rhea" id="RHEA:15349"/>
        <dbReference type="ChEBI" id="CHEBI:29985"/>
        <dbReference type="ChEBI" id="CHEBI:44337"/>
        <dbReference type="ChEBI" id="CHEBI:46911"/>
        <dbReference type="ChEBI" id="CHEBI:57805"/>
        <dbReference type="EC" id="2.3.1.35"/>
    </reaction>
</comment>
<comment type="similarity">
    <text evidence="1 8">Belongs to the ArgJ family.</text>
</comment>
<feature type="site" description="Cleavage; by autolysis" evidence="8">
    <location>
        <begin position="58"/>
        <end position="59"/>
    </location>
</feature>
<keyword evidence="10" id="KW-1185">Reference proteome</keyword>
<dbReference type="SUPFAM" id="SSF56266">
    <property type="entry name" value="DmpA/ArgJ-like"/>
    <property type="match status" value="1"/>
</dbReference>
<comment type="subcellular location">
    <subcellularLocation>
        <location evidence="8">Cytoplasm</location>
    </subcellularLocation>
</comment>
<comment type="subunit">
    <text evidence="2 8">Heterotetramer of two alpha and two beta chains.</text>
</comment>
<feature type="binding site" evidence="8">
    <location>
        <position position="59"/>
    </location>
    <ligand>
        <name>substrate</name>
    </ligand>
</feature>
<comment type="pathway">
    <text evidence="8">Amino-acid biosynthesis; L-arginine biosynthesis; L-ornithine and N-acetyl-L-glutamate from L-glutamate and N(2)-acetyl-L-ornithine (cyclic): step 1/1.</text>
</comment>
<dbReference type="FunFam" id="3.10.20.340:FF:000001">
    <property type="entry name" value="Arginine biosynthesis bifunctional protein ArgJ, chloroplastic"/>
    <property type="match status" value="1"/>
</dbReference>
<dbReference type="EMBL" id="MTKO01000038">
    <property type="protein sequence ID" value="RWX47287.1"/>
    <property type="molecule type" value="Genomic_DNA"/>
</dbReference>
<dbReference type="Gene3D" id="3.10.20.340">
    <property type="entry name" value="ArgJ beta chain, C-terminal domain"/>
    <property type="match status" value="1"/>
</dbReference>
<feature type="binding site" evidence="8">
    <location>
        <position position="48"/>
    </location>
    <ligand>
        <name>substrate</name>
    </ligand>
</feature>
<keyword evidence="4 8" id="KW-0028">Amino-acid biosynthesis</keyword>
<evidence type="ECO:0000256" key="7">
    <source>
        <dbReference type="ARBA" id="ARBA00023315"/>
    </source>
</evidence>